<organism evidence="2 3">
    <name type="scientific">Sclerotinia sclerotiorum (strain ATCC 18683 / 1980 / Ss-1)</name>
    <name type="common">White mold</name>
    <name type="synonym">Whetzelinia sclerotiorum</name>
    <dbReference type="NCBI Taxonomy" id="665079"/>
    <lineage>
        <taxon>Eukaryota</taxon>
        <taxon>Fungi</taxon>
        <taxon>Dikarya</taxon>
        <taxon>Ascomycota</taxon>
        <taxon>Pezizomycotina</taxon>
        <taxon>Leotiomycetes</taxon>
        <taxon>Helotiales</taxon>
        <taxon>Sclerotiniaceae</taxon>
        <taxon>Sclerotinia</taxon>
    </lineage>
</organism>
<evidence type="ECO:0000256" key="1">
    <source>
        <dbReference type="SAM" id="Phobius"/>
    </source>
</evidence>
<dbReference type="KEGG" id="ssl:SS1G_09536"/>
<evidence type="ECO:0000313" key="3">
    <source>
        <dbReference type="Proteomes" id="UP000177798"/>
    </source>
</evidence>
<dbReference type="VEuPathDB" id="FungiDB:sscle_15g104220"/>
<protein>
    <submittedName>
        <fullName evidence="2">Uncharacterized protein</fullName>
    </submittedName>
</protein>
<reference evidence="3" key="1">
    <citation type="journal article" date="2017" name="Genome Biol. Evol.">
        <title>The complete genome sequence of the phytopathogenic fungus Sclerotinia sclerotiorum reveals insights into the genome architecture of broad host range pathogens.</title>
        <authorList>
            <person name="Derbyshire M."/>
            <person name="Denton-Giles M."/>
            <person name="Hegedus D."/>
            <person name="Seifbarghy S."/>
            <person name="Rollins J."/>
            <person name="van Kan J."/>
            <person name="Seidl M.F."/>
            <person name="Faino L."/>
            <person name="Mbengue M."/>
            <person name="Navaud O."/>
            <person name="Raffaele S."/>
            <person name="Hammond-Kosack K."/>
            <person name="Heard S."/>
            <person name="Oliver R."/>
        </authorList>
    </citation>
    <scope>NUCLEOTIDE SEQUENCE [LARGE SCALE GENOMIC DNA]</scope>
    <source>
        <strain evidence="3">ATCC 18683 / 1980 / Ss-1</strain>
    </source>
</reference>
<feature type="transmembrane region" description="Helical" evidence="1">
    <location>
        <begin position="26"/>
        <end position="50"/>
    </location>
</feature>
<evidence type="ECO:0000313" key="2">
    <source>
        <dbReference type="EMBL" id="APA15652.1"/>
    </source>
</evidence>
<gene>
    <name evidence="2" type="ORF">sscle_15g104220</name>
</gene>
<keyword evidence="1" id="KW-0812">Transmembrane</keyword>
<dbReference type="OrthoDB" id="10377661at2759"/>
<dbReference type="AlphaFoldDB" id="A0A1D9QLG4"/>
<name>A0A1D9QLG4_SCLS1</name>
<proteinExistence type="predicted"/>
<sequence>MLKTTDTNTVSDHSYKTTINFSMQKITVWIEIGCLLSCTGLLIYILVSLYKMTKSIEQNRTPRYGNESQAEKGGLKDSQYTIVSKTCEEKYHDDASVLTGIPTPEQDSGNAIASESIVNFGKESVAEENKCVDSLEENFLVYCYYPSPLWDSATEEEESE</sequence>
<dbReference type="RefSeq" id="XP_001589814.1">
    <property type="nucleotide sequence ID" value="XM_001589764.1"/>
</dbReference>
<dbReference type="EMBL" id="CP017828">
    <property type="protein sequence ID" value="APA15652.1"/>
    <property type="molecule type" value="Genomic_DNA"/>
</dbReference>
<accession>A0A1D9QLG4</accession>
<dbReference type="Proteomes" id="UP000177798">
    <property type="component" value="Chromosome 15"/>
</dbReference>
<keyword evidence="1" id="KW-0472">Membrane</keyword>
<keyword evidence="1" id="KW-1133">Transmembrane helix</keyword>